<evidence type="ECO:0000256" key="2">
    <source>
        <dbReference type="ARBA" id="ARBA00022692"/>
    </source>
</evidence>
<feature type="transmembrane region" description="Helical" evidence="9">
    <location>
        <begin position="542"/>
        <end position="569"/>
    </location>
</feature>
<comment type="subcellular location">
    <subcellularLocation>
        <location evidence="1">Membrane</location>
        <topology evidence="1">Multi-pass membrane protein</topology>
    </subcellularLocation>
</comment>
<dbReference type="Gene3D" id="3.40.250.10">
    <property type="entry name" value="Rhodanese-like domain"/>
    <property type="match status" value="1"/>
</dbReference>
<dbReference type="InterPro" id="IPR036873">
    <property type="entry name" value="Rhodanese-like_dom_sf"/>
</dbReference>
<evidence type="ECO:0000259" key="12">
    <source>
        <dbReference type="PROSITE" id="PS50262"/>
    </source>
</evidence>
<keyword evidence="6" id="KW-1015">Disulfide bond</keyword>
<dbReference type="InterPro" id="IPR001304">
    <property type="entry name" value="C-type_lectin-like"/>
</dbReference>
<dbReference type="InterPro" id="IPR000276">
    <property type="entry name" value="GPCR_Rhodpsn"/>
</dbReference>
<proteinExistence type="predicted"/>
<evidence type="ECO:0000256" key="5">
    <source>
        <dbReference type="ARBA" id="ARBA00023136"/>
    </source>
</evidence>
<dbReference type="InterPro" id="IPR018378">
    <property type="entry name" value="C-type_lectin_CS"/>
</dbReference>
<feature type="domain" description="C-type lectin" evidence="10">
    <location>
        <begin position="209"/>
        <end position="275"/>
    </location>
</feature>
<dbReference type="PROSITE" id="PS50262">
    <property type="entry name" value="G_PROTEIN_RECEP_F1_2"/>
    <property type="match status" value="1"/>
</dbReference>
<keyword evidence="14" id="KW-1185">Reference proteome</keyword>
<dbReference type="SMART" id="SM00034">
    <property type="entry name" value="CLECT"/>
    <property type="match status" value="1"/>
</dbReference>
<dbReference type="Pfam" id="PF00001">
    <property type="entry name" value="7tm_1"/>
    <property type="match status" value="1"/>
</dbReference>
<dbReference type="PANTHER" id="PTHR24235">
    <property type="entry name" value="NEUROPEPTIDE Y RECEPTOR"/>
    <property type="match status" value="1"/>
</dbReference>
<dbReference type="SUPFAM" id="SSF52821">
    <property type="entry name" value="Rhodanese/Cell cycle control phosphatase"/>
    <property type="match status" value="1"/>
</dbReference>
<evidence type="ECO:0000256" key="8">
    <source>
        <dbReference type="ARBA" id="ARBA00023224"/>
    </source>
</evidence>
<name>A0A8S3QE20_MYTED</name>
<dbReference type="CDD" id="cd00637">
    <property type="entry name" value="7tm_classA_rhodopsin-like"/>
    <property type="match status" value="1"/>
</dbReference>
<accession>A0A8S3QE20</accession>
<dbReference type="Pfam" id="PF00059">
    <property type="entry name" value="Lectin_C"/>
    <property type="match status" value="2"/>
</dbReference>
<evidence type="ECO:0000313" key="14">
    <source>
        <dbReference type="Proteomes" id="UP000683360"/>
    </source>
</evidence>
<sequence>MILTSVSFDDDDSGLGMDFEEYDSPSELGAINLPTREMISEFVNAQLSDRPQILIFHCEFSSERGPKLCRFLRNTDRQLNGERYPQLYYPEVYILDGGYKEFYHNDKIKIANTTIPTTNDKNQAAFWLGGHDILTEGEWQWVISMDRIIYTNWGDGQPDNSHTSEHCLELSGQRSFKWNDDGCEDHHYFICETGSYTIMVNSMMAFFYFFLHIDNAGNNAFWLGGHDILVEGEWQWAITLEKVQYMNWDSGQPNNNDNNEHCMAMTGSRGYKWEDKKYQDCNMVDTTENKSYFFDEEAGWGNRSYFTFFSEFNRPWKGLSYLESVIYIVLFLISMFVNILIFYQIINIKSTRTVTNYFMCNLALADIFFTLTSPLIAIQRITETWVLGGFICHMMVFNLFVSGSVIIWTMTMISIDRYICINRPSSKKITPRMAIIFIIIIWIGGFSVSSPIAMYFVVRQFPFGTQTVKICTLIWPVSKIRISVVFTVFLCALGFLIPLAILAVNYFLILKRFCKSRRAIASINGNTLTKNKRHREARDLRVIQTLVLVVVLFLLMWSPIFIVFVLIQLDGMDDKMKMSSQMFIATLAIAVCNGCLNPFVYGIRNYRIKRSVLRCLLHRKRQRRIKQDNEPNHNQSVYAMSFTQNSSSVY</sequence>
<dbReference type="OrthoDB" id="9880339at2759"/>
<dbReference type="SMART" id="SM01381">
    <property type="entry name" value="7TM_GPCR_Srsx"/>
    <property type="match status" value="1"/>
</dbReference>
<feature type="domain" description="C-type lectin" evidence="10">
    <location>
        <begin position="126"/>
        <end position="192"/>
    </location>
</feature>
<evidence type="ECO:0000256" key="4">
    <source>
        <dbReference type="ARBA" id="ARBA00023040"/>
    </source>
</evidence>
<evidence type="ECO:0000256" key="7">
    <source>
        <dbReference type="ARBA" id="ARBA00023170"/>
    </source>
</evidence>
<evidence type="ECO:0000259" key="11">
    <source>
        <dbReference type="PROSITE" id="PS50206"/>
    </source>
</evidence>
<reference evidence="13" key="1">
    <citation type="submission" date="2021-03" db="EMBL/GenBank/DDBJ databases">
        <authorList>
            <person name="Bekaert M."/>
        </authorList>
    </citation>
    <scope>NUCLEOTIDE SEQUENCE</scope>
</reference>
<feature type="transmembrane region" description="Helical" evidence="9">
    <location>
        <begin position="358"/>
        <end position="379"/>
    </location>
</feature>
<feature type="transmembrane region" description="Helical" evidence="9">
    <location>
        <begin position="385"/>
        <end position="413"/>
    </location>
</feature>
<organism evidence="13 14">
    <name type="scientific">Mytilus edulis</name>
    <name type="common">Blue mussel</name>
    <dbReference type="NCBI Taxonomy" id="6550"/>
    <lineage>
        <taxon>Eukaryota</taxon>
        <taxon>Metazoa</taxon>
        <taxon>Spiralia</taxon>
        <taxon>Lophotrochozoa</taxon>
        <taxon>Mollusca</taxon>
        <taxon>Bivalvia</taxon>
        <taxon>Autobranchia</taxon>
        <taxon>Pteriomorphia</taxon>
        <taxon>Mytilida</taxon>
        <taxon>Mytiloidea</taxon>
        <taxon>Mytilidae</taxon>
        <taxon>Mytilinae</taxon>
        <taxon>Mytilus</taxon>
    </lineage>
</organism>
<dbReference type="EMBL" id="CAJPWZ010000464">
    <property type="protein sequence ID" value="CAG2193720.1"/>
    <property type="molecule type" value="Genomic_DNA"/>
</dbReference>
<dbReference type="GO" id="GO:0004930">
    <property type="term" value="F:G protein-coupled receptor activity"/>
    <property type="evidence" value="ECO:0007669"/>
    <property type="project" value="UniProtKB-KW"/>
</dbReference>
<dbReference type="Proteomes" id="UP000683360">
    <property type="component" value="Unassembled WGS sequence"/>
</dbReference>
<keyword evidence="3 9" id="KW-1133">Transmembrane helix</keyword>
<comment type="caution">
    <text evidence="13">The sequence shown here is derived from an EMBL/GenBank/DDBJ whole genome shotgun (WGS) entry which is preliminary data.</text>
</comment>
<keyword evidence="2 9" id="KW-0812">Transmembrane</keyword>
<dbReference type="GO" id="GO:0016020">
    <property type="term" value="C:membrane"/>
    <property type="evidence" value="ECO:0007669"/>
    <property type="project" value="UniProtKB-SubCell"/>
</dbReference>
<evidence type="ECO:0000259" key="10">
    <source>
        <dbReference type="PROSITE" id="PS50041"/>
    </source>
</evidence>
<keyword evidence="5 9" id="KW-0472">Membrane</keyword>
<evidence type="ECO:0000256" key="6">
    <source>
        <dbReference type="ARBA" id="ARBA00023157"/>
    </source>
</evidence>
<dbReference type="SUPFAM" id="SSF56436">
    <property type="entry name" value="C-type lectin-like"/>
    <property type="match status" value="2"/>
</dbReference>
<dbReference type="Gene3D" id="3.10.100.10">
    <property type="entry name" value="Mannose-Binding Protein A, subunit A"/>
    <property type="match status" value="2"/>
</dbReference>
<dbReference type="Gene3D" id="1.20.1070.10">
    <property type="entry name" value="Rhodopsin 7-helix transmembrane proteins"/>
    <property type="match status" value="1"/>
</dbReference>
<keyword evidence="7" id="KW-0675">Receptor</keyword>
<protein>
    <submittedName>
        <fullName evidence="13">FFAR4</fullName>
    </submittedName>
</protein>
<keyword evidence="8" id="KW-0807">Transducer</keyword>
<evidence type="ECO:0000256" key="1">
    <source>
        <dbReference type="ARBA" id="ARBA00004141"/>
    </source>
</evidence>
<dbReference type="SMART" id="SM00450">
    <property type="entry name" value="RHOD"/>
    <property type="match status" value="1"/>
</dbReference>
<dbReference type="PROSITE" id="PS50041">
    <property type="entry name" value="C_TYPE_LECTIN_2"/>
    <property type="match status" value="2"/>
</dbReference>
<evidence type="ECO:0000313" key="13">
    <source>
        <dbReference type="EMBL" id="CAG2193720.1"/>
    </source>
</evidence>
<dbReference type="SUPFAM" id="SSF81321">
    <property type="entry name" value="Family A G protein-coupled receptor-like"/>
    <property type="match status" value="1"/>
</dbReference>
<dbReference type="PROSITE" id="PS50206">
    <property type="entry name" value="RHODANESE_3"/>
    <property type="match status" value="1"/>
</dbReference>
<dbReference type="CDD" id="cd00037">
    <property type="entry name" value="CLECT"/>
    <property type="match status" value="2"/>
</dbReference>
<dbReference type="InterPro" id="IPR001763">
    <property type="entry name" value="Rhodanese-like_dom"/>
</dbReference>
<evidence type="ECO:0000256" key="9">
    <source>
        <dbReference type="SAM" id="Phobius"/>
    </source>
</evidence>
<feature type="domain" description="Rhodanese" evidence="11">
    <location>
        <begin position="17"/>
        <end position="107"/>
    </location>
</feature>
<dbReference type="InterPro" id="IPR017452">
    <property type="entry name" value="GPCR_Rhodpsn_7TM"/>
</dbReference>
<feature type="transmembrane region" description="Helical" evidence="9">
    <location>
        <begin position="434"/>
        <end position="458"/>
    </location>
</feature>
<feature type="transmembrane region" description="Helical" evidence="9">
    <location>
        <begin position="325"/>
        <end position="346"/>
    </location>
</feature>
<feature type="transmembrane region" description="Helical" evidence="9">
    <location>
        <begin position="581"/>
        <end position="601"/>
    </location>
</feature>
<dbReference type="InterPro" id="IPR016186">
    <property type="entry name" value="C-type_lectin-like/link_sf"/>
</dbReference>
<dbReference type="PRINTS" id="PR00237">
    <property type="entry name" value="GPCRRHODOPSN"/>
</dbReference>
<dbReference type="PANTHER" id="PTHR24235:SF29">
    <property type="entry name" value="GH23382P"/>
    <property type="match status" value="1"/>
</dbReference>
<feature type="domain" description="G-protein coupled receptors family 1 profile" evidence="12">
    <location>
        <begin position="337"/>
        <end position="601"/>
    </location>
</feature>
<dbReference type="PROSITE" id="PS00615">
    <property type="entry name" value="C_TYPE_LECTIN_1"/>
    <property type="match status" value="1"/>
</dbReference>
<keyword evidence="4" id="KW-0297">G-protein coupled receptor</keyword>
<dbReference type="InterPro" id="IPR016187">
    <property type="entry name" value="CTDL_fold"/>
</dbReference>
<dbReference type="AlphaFoldDB" id="A0A8S3QE20"/>
<feature type="transmembrane region" description="Helical" evidence="9">
    <location>
        <begin position="482"/>
        <end position="508"/>
    </location>
</feature>
<gene>
    <name evidence="13" type="ORF">MEDL_8820</name>
</gene>
<evidence type="ECO:0000256" key="3">
    <source>
        <dbReference type="ARBA" id="ARBA00022989"/>
    </source>
</evidence>